<dbReference type="EMBL" id="CP000471">
    <property type="protein sequence ID" value="ABK43931.1"/>
    <property type="molecule type" value="Genomic_DNA"/>
</dbReference>
<protein>
    <recommendedName>
        <fullName evidence="3">YcjX family protein</fullName>
    </recommendedName>
</protein>
<dbReference type="STRING" id="156889.Mmc1_1420"/>
<dbReference type="Pfam" id="PF04317">
    <property type="entry name" value="DUF463"/>
    <property type="match status" value="1"/>
</dbReference>
<reference evidence="2" key="1">
    <citation type="journal article" date="2009" name="Appl. Environ. Microbiol.">
        <title>Complete genome sequence of the chemolithoautotrophic marine magnetotactic coccus strain MC-1.</title>
        <authorList>
            <person name="Schubbe S."/>
            <person name="Williams T.J."/>
            <person name="Xie G."/>
            <person name="Kiss H.E."/>
            <person name="Brettin T.S."/>
            <person name="Martinez D."/>
            <person name="Ross C.A."/>
            <person name="Schuler D."/>
            <person name="Cox B.L."/>
            <person name="Nealson K.H."/>
            <person name="Bazylinski D.A."/>
        </authorList>
    </citation>
    <scope>NUCLEOTIDE SEQUENCE [LARGE SCALE GENOMIC DNA]</scope>
    <source>
        <strain evidence="2">ATCC BAA-1437 / JCM 17883 / MC-1</strain>
    </source>
</reference>
<dbReference type="HOGENOM" id="CLU_043657_0_0_5"/>
<sequence>MCWHGLIFLWPFATDLALNQWIAQKKAQFDELVNAAMDRSVRLAVTGLSQSGKTVFINALTHQILHGFHGAGAAHLDVLTQGRFKGSTSLPLHLGDAPRFPYEQQIKQLTAEQPCWPRATDGLSEVRLAIRYQPGGLLRRRIQKDAVLQLDLVDYPGEWLLDLPLLEQSFAQWSAQIHRLCQDEPRASMAKPWLDRVAELSPQQPADHASLAGLHHAYREFLVLCKSRQGGLSFLQPGGFLVPGKWKHAPWMHFCPLPEHLLAGPLGQAMQAHFEAYKAHMVMGFQQEHFARFDRQIVLVDLLEGLSRGPARFADMQQALLAILETFRYGKSSPLGRMLNPSIDKLLFAATKCDQVAADQHEQLARLIGKMVARPANEAAFLGVDIKTIALASVVCTRTVMREHEGQKLAFVQGRLKDQARDVLLYPGAIPSSIPSADEWPGERFQFMAFEPPRLGGVQGGVLPHMRLDQTLQFLVGDKFL</sequence>
<name>A0L7I8_MAGMM</name>
<dbReference type="PIRSF" id="PIRSF019381">
    <property type="entry name" value="YcjX"/>
    <property type="match status" value="1"/>
</dbReference>
<evidence type="ECO:0008006" key="3">
    <source>
        <dbReference type="Google" id="ProtNLM"/>
    </source>
</evidence>
<dbReference type="KEGG" id="mgm:Mmc1_1420"/>
<dbReference type="PANTHER" id="PTHR38605">
    <property type="entry name" value="ATPASE-RELATED"/>
    <property type="match status" value="1"/>
</dbReference>
<dbReference type="AlphaFoldDB" id="A0L7I8"/>
<dbReference type="InterPro" id="IPR007413">
    <property type="entry name" value="YcjX-like"/>
</dbReference>
<dbReference type="PANTHER" id="PTHR38605:SF1">
    <property type="entry name" value="ATPASE"/>
    <property type="match status" value="1"/>
</dbReference>
<accession>A0L7I8</accession>
<organism evidence="1 2">
    <name type="scientific">Magnetococcus marinus (strain ATCC BAA-1437 / JCM 17883 / MC-1)</name>
    <dbReference type="NCBI Taxonomy" id="156889"/>
    <lineage>
        <taxon>Bacteria</taxon>
        <taxon>Pseudomonadati</taxon>
        <taxon>Pseudomonadota</taxon>
        <taxon>Magnetococcia</taxon>
        <taxon>Magnetococcales</taxon>
        <taxon>Magnetococcaceae</taxon>
        <taxon>Magnetococcus</taxon>
    </lineage>
</organism>
<dbReference type="eggNOG" id="COG3106">
    <property type="taxonomic scope" value="Bacteria"/>
</dbReference>
<keyword evidence="2" id="KW-1185">Reference proteome</keyword>
<dbReference type="Proteomes" id="UP000002586">
    <property type="component" value="Chromosome"/>
</dbReference>
<evidence type="ECO:0000313" key="2">
    <source>
        <dbReference type="Proteomes" id="UP000002586"/>
    </source>
</evidence>
<reference evidence="1 2" key="2">
    <citation type="journal article" date="2012" name="Int. J. Syst. Evol. Microbiol.">
        <title>Magnetococcus marinus gen. nov., sp. nov., a marine, magnetotactic bacterium that represents a novel lineage (Magnetococcaceae fam. nov.; Magnetococcales ord. nov.) at the base of the Alphaproteobacteria.</title>
        <authorList>
            <person name="Bazylinski D.A."/>
            <person name="Williams T.J."/>
            <person name="Lefevre C.T."/>
            <person name="Berg R.J."/>
            <person name="Zhang C.L."/>
            <person name="Bowser S.S."/>
            <person name="Dean A.J."/>
            <person name="Beveridge T.J."/>
        </authorList>
    </citation>
    <scope>NUCLEOTIDE SEQUENCE [LARGE SCALE GENOMIC DNA]</scope>
    <source>
        <strain evidence="2">ATCC BAA-1437 / JCM 17883 / MC-1</strain>
    </source>
</reference>
<proteinExistence type="predicted"/>
<evidence type="ECO:0000313" key="1">
    <source>
        <dbReference type="EMBL" id="ABK43931.1"/>
    </source>
</evidence>
<gene>
    <name evidence="1" type="ordered locus">Mmc1_1420</name>
</gene>